<dbReference type="GO" id="GO:0030424">
    <property type="term" value="C:axon"/>
    <property type="evidence" value="ECO:0007669"/>
    <property type="project" value="TreeGrafter"/>
</dbReference>
<dbReference type="PROSITE" id="PS50011">
    <property type="entry name" value="PROTEIN_KINASE_DOM"/>
    <property type="match status" value="1"/>
</dbReference>
<keyword evidence="5" id="KW-0165">Cleavage on pair of basic residues</keyword>
<keyword evidence="8" id="KW-0677">Repeat</keyword>
<keyword evidence="3 22" id="KW-0597">Phosphoprotein</keyword>
<dbReference type="EC" id="2.7.10.1" evidence="22"/>
<keyword evidence="29" id="KW-1185">Reference proteome</keyword>
<dbReference type="Proteomes" id="UP001148018">
    <property type="component" value="Unassembled WGS sequence"/>
</dbReference>
<name>A0A9Q0IBC0_9TELE</name>
<dbReference type="InterPro" id="IPR000719">
    <property type="entry name" value="Prot_kinase_dom"/>
</dbReference>
<evidence type="ECO:0000256" key="4">
    <source>
        <dbReference type="ARBA" id="ARBA00022679"/>
    </source>
</evidence>
<feature type="compositionally biased region" description="Pro residues" evidence="23">
    <location>
        <begin position="1238"/>
        <end position="1247"/>
    </location>
</feature>
<dbReference type="PROSITE" id="PS00239">
    <property type="entry name" value="RECEPTOR_TYR_KIN_II"/>
    <property type="match status" value="1"/>
</dbReference>
<comment type="caution">
    <text evidence="28">The sequence shown here is derived from an EMBL/GenBank/DDBJ whole genome shotgun (WGS) entry which is preliminary data.</text>
</comment>
<dbReference type="FunFam" id="1.10.510.10:FF:000667">
    <property type="entry name" value="Tyrosine-protein kinase receptor"/>
    <property type="match status" value="1"/>
</dbReference>
<sequence>MGRMWIYRPGTRSLAGGGPVTLFRWLLLLLCLRSADGKICGPSIDIGNDISEFHRLENCTVVEGYLQILLIGDKNSNSANQELFRSLSFPKLTMITDYLLLFRVSGLDSLSTLFPNLSVIRGRNLFYNYALVIFEMTSLKDVGLHSLRNITRGAIRIEKNPELCYLDSVDWSLVMDAEFNNFIAGNKQSKECSDVCPGIMENRPQCGRTMFNHNYSYRCWSSTHCQKECPEACARRACTAAGECCHPQCLGGCSVPEDAAACSACLHYHHDGRCVAECPSGTFHFEGWRCITAELCSRVHIPDYDRFVLHAGECMSECPSGFTRASADSMLCSACDGLCDKYCEEKVIDSVDAAQSLKGCTVIKGNLHINIRRGHNMVSELESFMGLIQRVTGYIRIRHSHTLSSLSFLKSLAYAFSALDNQQLQYLWDWKRHHLTIRNGSLLFQANPRLCMSEIRIMWNKTGVRGRFEEKDFRNNGDRASCESTILRFKSNSSSSTRIKLTWQRYRPPDYRDLISFVVYYKEAPFQNISAFEGQEGCGSNSWNMVDVELHEDRDADPGVLLSNLKPWTQYAIFVKAITLMVEDKHMPGAKTLQLVVRWSPPLAPNGNHTYYLLLWQQQNEDRELYQHNYCSKELKVPIRIAAKGVGDQEDDTKPTKPDPAGGEPGPCCPCPKSAEDLEAEAADASYRKVFENFLHNSIFTPRPPDRRRRDLVAAFTNATVSRGAERLYANSSAAPPPRAGRLNSSGGGGAGTPLVPPLQLFEFLEKSVTERELQISGLQPFTVYRVDVHACTSQLRHCSAAEFVFSRTKPADRADDIPGPLTWEGHEDWVSLHWPEPVRPNGLILMYEIKYRLASEAEKHDCVSRQMYQEHRGARLTNLSPGNYSARVRATSLAGNGSWTQPVGFYVAERYESILNSDRLGNGVLYASVNPEYFSAAEMYVPDEWEVAREKIRLARELGQGSFGMVYEGLAKGVVKDEAETRVAVKTVNESASMRERIEFLNEASVMKEFNCHHVVRLLGVVSQGQPTLVIMELMTQGDLKSYLRSLRPKEQTETLCLPPLKKMIQMAGEIADGMAYLHANKFVHRDLAARNCMVANDFTVKIGDFGMTRDIYETDYYRKGGKGLLPVRWMSPESLKDGVFTTNSDVWWYPWLSSRVLEKPEHCPPLIFELMRLCWQFNPKMRPSFPEIILSVEAELEPSFRDLSFFYNQSTHTDLPPAPSLGPHSPQSPGSAPSTPATPPGPTPDTQPAANGETGAGLRPPTSEEELPSYAHMNGRKSNC</sequence>
<dbReference type="Pfam" id="PF00041">
    <property type="entry name" value="fn3"/>
    <property type="match status" value="1"/>
</dbReference>
<feature type="binding site" evidence="20">
    <location>
        <begin position="1034"/>
        <end position="1040"/>
    </location>
    <ligand>
        <name>ATP</name>
        <dbReference type="ChEBI" id="CHEBI:30616"/>
    </ligand>
</feature>
<reference evidence="28" key="1">
    <citation type="submission" date="2022-07" db="EMBL/GenBank/DDBJ databases">
        <title>Chromosome-level genome of Muraenolepis orangiensis.</title>
        <authorList>
            <person name="Kim J."/>
        </authorList>
    </citation>
    <scope>NUCLEOTIDE SEQUENCE</scope>
    <source>
        <strain evidence="28">KU_S4_2022</strain>
        <tissue evidence="28">Muscle</tissue>
    </source>
</reference>
<feature type="domain" description="Protein kinase" evidence="25">
    <location>
        <begin position="953"/>
        <end position="1202"/>
    </location>
</feature>
<comment type="catalytic activity">
    <reaction evidence="18 22">
        <text>L-tyrosyl-[protein] + ATP = O-phospho-L-tyrosyl-[protein] + ADP + H(+)</text>
        <dbReference type="Rhea" id="RHEA:10596"/>
        <dbReference type="Rhea" id="RHEA-COMP:10136"/>
        <dbReference type="Rhea" id="RHEA-COMP:20101"/>
        <dbReference type="ChEBI" id="CHEBI:15378"/>
        <dbReference type="ChEBI" id="CHEBI:30616"/>
        <dbReference type="ChEBI" id="CHEBI:46858"/>
        <dbReference type="ChEBI" id="CHEBI:61978"/>
        <dbReference type="ChEBI" id="CHEBI:456216"/>
        <dbReference type="EC" id="2.7.10.1"/>
    </reaction>
</comment>
<dbReference type="InterPro" id="IPR002011">
    <property type="entry name" value="Tyr_kinase_rcpt_2_CS"/>
</dbReference>
<dbReference type="Gene3D" id="2.60.40.10">
    <property type="entry name" value="Immunoglobulins"/>
    <property type="match status" value="4"/>
</dbReference>
<dbReference type="InterPro" id="IPR001245">
    <property type="entry name" value="Ser-Thr/Tyr_kinase_cat_dom"/>
</dbReference>
<feature type="active site" description="Proton donor/acceptor" evidence="19">
    <location>
        <position position="1088"/>
    </location>
</feature>
<dbReference type="GO" id="GO:0048009">
    <property type="term" value="P:insulin-like growth factor receptor signaling pathway"/>
    <property type="evidence" value="ECO:0007669"/>
    <property type="project" value="TreeGrafter"/>
</dbReference>
<dbReference type="InterPro" id="IPR011009">
    <property type="entry name" value="Kinase-like_dom_sf"/>
</dbReference>
<evidence type="ECO:0000256" key="15">
    <source>
        <dbReference type="ARBA" id="ARBA00023157"/>
    </source>
</evidence>
<dbReference type="GO" id="GO:0046328">
    <property type="term" value="P:regulation of JNK cascade"/>
    <property type="evidence" value="ECO:0007669"/>
    <property type="project" value="TreeGrafter"/>
</dbReference>
<dbReference type="CDD" id="cd00063">
    <property type="entry name" value="FN3"/>
    <property type="match status" value="2"/>
</dbReference>
<dbReference type="SUPFAM" id="SSF52058">
    <property type="entry name" value="L domain-like"/>
    <property type="match status" value="2"/>
</dbReference>
<feature type="binding site" evidence="20 21">
    <location>
        <position position="987"/>
    </location>
    <ligand>
        <name>ATP</name>
        <dbReference type="ChEBI" id="CHEBI:30616"/>
    </ligand>
</feature>
<dbReference type="PANTHER" id="PTHR24416:SF106">
    <property type="entry name" value="INSULIN-LIKE GROWTH FACTOR 1 RECEPTOR"/>
    <property type="match status" value="1"/>
</dbReference>
<dbReference type="PANTHER" id="PTHR24416">
    <property type="entry name" value="TYROSINE-PROTEIN KINASE RECEPTOR"/>
    <property type="match status" value="1"/>
</dbReference>
<feature type="binding site" evidence="20">
    <location>
        <begin position="1092"/>
        <end position="1093"/>
    </location>
    <ligand>
        <name>ATP</name>
        <dbReference type="ChEBI" id="CHEBI:30616"/>
    </ligand>
</feature>
<evidence type="ECO:0000256" key="13">
    <source>
        <dbReference type="ARBA" id="ARBA00023136"/>
    </source>
</evidence>
<feature type="binding site" evidence="20">
    <location>
        <position position="963"/>
    </location>
    <ligand>
        <name>ATP</name>
        <dbReference type="ChEBI" id="CHEBI:30616"/>
    </ligand>
</feature>
<gene>
    <name evidence="28" type="ORF">NHX12_006523</name>
</gene>
<dbReference type="InterPro" id="IPR008266">
    <property type="entry name" value="Tyr_kinase_AS"/>
</dbReference>
<dbReference type="InterPro" id="IPR006211">
    <property type="entry name" value="Furin-like_Cys-rich_dom"/>
</dbReference>
<dbReference type="InterPro" id="IPR003961">
    <property type="entry name" value="FN3_dom"/>
</dbReference>
<keyword evidence="7 24" id="KW-0732">Signal</keyword>
<feature type="compositionally biased region" description="Low complexity" evidence="23">
    <location>
        <begin position="1227"/>
        <end position="1237"/>
    </location>
</feature>
<proteinExistence type="inferred from homology"/>
<dbReference type="FunFam" id="3.30.200.20:FF:000026">
    <property type="entry name" value="Tyrosine-protein kinase receptor"/>
    <property type="match status" value="1"/>
</dbReference>
<dbReference type="PIRSF" id="PIRSF000620">
    <property type="entry name" value="Insulin_receptor"/>
    <property type="match status" value="1"/>
</dbReference>
<dbReference type="Gene3D" id="1.10.510.10">
    <property type="entry name" value="Transferase(Phosphotransferase) domain 1"/>
    <property type="match status" value="1"/>
</dbReference>
<keyword evidence="17" id="KW-0325">Glycoprotein</keyword>
<dbReference type="InterPro" id="IPR009030">
    <property type="entry name" value="Growth_fac_rcpt_cys_sf"/>
</dbReference>
<evidence type="ECO:0000259" key="26">
    <source>
        <dbReference type="PROSITE" id="PS50853"/>
    </source>
</evidence>
<feature type="chain" id="PRO_5040191801" description="Tyrosine-protein kinase receptor" evidence="24">
    <location>
        <begin position="38"/>
        <end position="1282"/>
    </location>
</feature>
<dbReference type="FunFam" id="2.60.40.10:FF:000087">
    <property type="entry name" value="Tyrosine-protein kinase receptor"/>
    <property type="match status" value="1"/>
</dbReference>
<evidence type="ECO:0000256" key="19">
    <source>
        <dbReference type="PIRSR" id="PIRSR000620-1"/>
    </source>
</evidence>
<dbReference type="OrthoDB" id="5809444at2759"/>
<evidence type="ECO:0000256" key="22">
    <source>
        <dbReference type="RuleBase" id="RU000312"/>
    </source>
</evidence>
<keyword evidence="16 22" id="KW-0675">Receptor</keyword>
<dbReference type="InterPro" id="IPR020635">
    <property type="entry name" value="Tyr_kinase_cat_dom"/>
</dbReference>
<evidence type="ECO:0000256" key="23">
    <source>
        <dbReference type="SAM" id="MobiDB-lite"/>
    </source>
</evidence>
<evidence type="ECO:0000256" key="21">
    <source>
        <dbReference type="PROSITE-ProRule" id="PRU10141"/>
    </source>
</evidence>
<evidence type="ECO:0000256" key="24">
    <source>
        <dbReference type="SAM" id="SignalP"/>
    </source>
</evidence>
<dbReference type="PROSITE" id="PS51379">
    <property type="entry name" value="4FE4S_FER_2"/>
    <property type="match status" value="1"/>
</dbReference>
<dbReference type="InterPro" id="IPR036116">
    <property type="entry name" value="FN3_sf"/>
</dbReference>
<dbReference type="GO" id="GO:0005009">
    <property type="term" value="F:insulin receptor activity"/>
    <property type="evidence" value="ECO:0007669"/>
    <property type="project" value="TreeGrafter"/>
</dbReference>
<dbReference type="PROSITE" id="PS50853">
    <property type="entry name" value="FN3"/>
    <property type="match status" value="1"/>
</dbReference>
<feature type="region of interest" description="Disordered" evidence="23">
    <location>
        <begin position="646"/>
        <end position="672"/>
    </location>
</feature>
<keyword evidence="12" id="KW-1133">Transmembrane helix</keyword>
<dbReference type="Pfam" id="PF07714">
    <property type="entry name" value="PK_Tyr_Ser-Thr"/>
    <property type="match status" value="2"/>
</dbReference>
<evidence type="ECO:0000259" key="25">
    <source>
        <dbReference type="PROSITE" id="PS50011"/>
    </source>
</evidence>
<evidence type="ECO:0000256" key="11">
    <source>
        <dbReference type="ARBA" id="ARBA00022840"/>
    </source>
</evidence>
<comment type="similarity">
    <text evidence="22">Belongs to the protein kinase superfamily. Tyr protein kinase family. Insulin receptor subfamily.</text>
</comment>
<dbReference type="SUPFAM" id="SSF49265">
    <property type="entry name" value="Fibronectin type III"/>
    <property type="match status" value="3"/>
</dbReference>
<evidence type="ECO:0000313" key="28">
    <source>
        <dbReference type="EMBL" id="KAJ3594192.1"/>
    </source>
</evidence>
<dbReference type="GO" id="GO:0071333">
    <property type="term" value="P:cellular response to glucose stimulus"/>
    <property type="evidence" value="ECO:0007669"/>
    <property type="project" value="TreeGrafter"/>
</dbReference>
<dbReference type="SUPFAM" id="SSF57184">
    <property type="entry name" value="Growth factor receptor domain"/>
    <property type="match status" value="1"/>
</dbReference>
<dbReference type="GO" id="GO:0005524">
    <property type="term" value="F:ATP binding"/>
    <property type="evidence" value="ECO:0007669"/>
    <property type="project" value="UniProtKB-UniRule"/>
</dbReference>
<dbReference type="Gene3D" id="3.80.20.20">
    <property type="entry name" value="Receptor L-domain"/>
    <property type="match status" value="2"/>
</dbReference>
<evidence type="ECO:0000256" key="7">
    <source>
        <dbReference type="ARBA" id="ARBA00022729"/>
    </source>
</evidence>
<dbReference type="PROSITE" id="PS00107">
    <property type="entry name" value="PROTEIN_KINASE_ATP"/>
    <property type="match status" value="1"/>
</dbReference>
<keyword evidence="2" id="KW-1003">Cell membrane</keyword>
<evidence type="ECO:0000256" key="12">
    <source>
        <dbReference type="ARBA" id="ARBA00022989"/>
    </source>
</evidence>
<evidence type="ECO:0000256" key="6">
    <source>
        <dbReference type="ARBA" id="ARBA00022692"/>
    </source>
</evidence>
<dbReference type="SMART" id="SM00219">
    <property type="entry name" value="TyrKc"/>
    <property type="match status" value="1"/>
</dbReference>
<dbReference type="EMBL" id="JANIIK010000112">
    <property type="protein sequence ID" value="KAJ3594192.1"/>
    <property type="molecule type" value="Genomic_DNA"/>
</dbReference>
<evidence type="ECO:0000256" key="16">
    <source>
        <dbReference type="ARBA" id="ARBA00023170"/>
    </source>
</evidence>
<dbReference type="Pfam" id="PF00757">
    <property type="entry name" value="Furin-like"/>
    <property type="match status" value="1"/>
</dbReference>
<protein>
    <recommendedName>
        <fullName evidence="22">Tyrosine-protein kinase receptor</fullName>
        <ecNumber evidence="22">2.7.10.1</ecNumber>
    </recommendedName>
</protein>
<evidence type="ECO:0000313" key="29">
    <source>
        <dbReference type="Proteomes" id="UP001148018"/>
    </source>
</evidence>
<dbReference type="Gene3D" id="3.30.200.20">
    <property type="entry name" value="Phosphorylase Kinase, domain 1"/>
    <property type="match status" value="1"/>
</dbReference>
<keyword evidence="15" id="KW-1015">Disulfide bond</keyword>
<dbReference type="SMART" id="SM00060">
    <property type="entry name" value="FN3"/>
    <property type="match status" value="2"/>
</dbReference>
<keyword evidence="14" id="KW-0829">Tyrosine-protein kinase</keyword>
<comment type="subcellular location">
    <subcellularLocation>
        <location evidence="1">Cell membrane</location>
        <topology evidence="1">Single-pass type I membrane protein</topology>
    </subcellularLocation>
</comment>
<feature type="region of interest" description="Disordered" evidence="23">
    <location>
        <begin position="727"/>
        <end position="752"/>
    </location>
</feature>
<evidence type="ECO:0000256" key="5">
    <source>
        <dbReference type="ARBA" id="ARBA00022685"/>
    </source>
</evidence>
<keyword evidence="6 22" id="KW-0812">Transmembrane</keyword>
<evidence type="ECO:0000256" key="2">
    <source>
        <dbReference type="ARBA" id="ARBA00022475"/>
    </source>
</evidence>
<dbReference type="InterPro" id="IPR050122">
    <property type="entry name" value="RTK"/>
</dbReference>
<dbReference type="InterPro" id="IPR017896">
    <property type="entry name" value="4Fe4S_Fe-S-bd"/>
</dbReference>
<evidence type="ECO:0000256" key="18">
    <source>
        <dbReference type="ARBA" id="ARBA00051243"/>
    </source>
</evidence>
<accession>A0A9Q0IBC0</accession>
<dbReference type="SUPFAM" id="SSF56112">
    <property type="entry name" value="Protein kinase-like (PK-like)"/>
    <property type="match status" value="1"/>
</dbReference>
<dbReference type="InterPro" id="IPR006212">
    <property type="entry name" value="Furin_repeat"/>
</dbReference>
<dbReference type="GO" id="GO:0051897">
    <property type="term" value="P:positive regulation of phosphatidylinositol 3-kinase/protein kinase B signal transduction"/>
    <property type="evidence" value="ECO:0007669"/>
    <property type="project" value="TreeGrafter"/>
</dbReference>
<dbReference type="GO" id="GO:0043560">
    <property type="term" value="F:insulin receptor substrate binding"/>
    <property type="evidence" value="ECO:0007669"/>
    <property type="project" value="InterPro"/>
</dbReference>
<keyword evidence="11 20" id="KW-0067">ATP-binding</keyword>
<dbReference type="SMART" id="SM00261">
    <property type="entry name" value="FU"/>
    <property type="match status" value="1"/>
</dbReference>
<feature type="domain" description="Fibronectin type-III" evidence="26">
    <location>
        <begin position="818"/>
        <end position="911"/>
    </location>
</feature>
<evidence type="ECO:0000256" key="9">
    <source>
        <dbReference type="ARBA" id="ARBA00022741"/>
    </source>
</evidence>
<dbReference type="FunFam" id="3.80.20.20:FF:000001">
    <property type="entry name" value="Tyrosine-protein kinase receptor"/>
    <property type="match status" value="1"/>
</dbReference>
<dbReference type="InterPro" id="IPR016246">
    <property type="entry name" value="Tyr_kinase_insulin-like_rcpt"/>
</dbReference>
<keyword evidence="10" id="KW-0418">Kinase</keyword>
<dbReference type="FunFam" id="3.80.20.20:FF:000002">
    <property type="entry name" value="Tyrosine-protein kinase receptor"/>
    <property type="match status" value="1"/>
</dbReference>
<evidence type="ECO:0000256" key="8">
    <source>
        <dbReference type="ARBA" id="ARBA00022737"/>
    </source>
</evidence>
<keyword evidence="4" id="KW-0808">Transferase</keyword>
<evidence type="ECO:0000259" key="27">
    <source>
        <dbReference type="PROSITE" id="PS51379"/>
    </source>
</evidence>
<feature type="region of interest" description="Disordered" evidence="23">
    <location>
        <begin position="1214"/>
        <end position="1282"/>
    </location>
</feature>
<feature type="signal peptide" evidence="24">
    <location>
        <begin position="1"/>
        <end position="37"/>
    </location>
</feature>
<feature type="binding site" evidence="20">
    <location>
        <position position="1106"/>
    </location>
    <ligand>
        <name>ATP</name>
        <dbReference type="ChEBI" id="CHEBI:30616"/>
    </ligand>
</feature>
<dbReference type="Pfam" id="PF01030">
    <property type="entry name" value="Recep_L_domain"/>
    <property type="match status" value="2"/>
</dbReference>
<feature type="domain" description="4Fe-4S ferredoxin-type" evidence="27">
    <location>
        <begin position="323"/>
        <end position="353"/>
    </location>
</feature>
<organism evidence="28 29">
    <name type="scientific">Muraenolepis orangiensis</name>
    <name type="common">Patagonian moray cod</name>
    <dbReference type="NCBI Taxonomy" id="630683"/>
    <lineage>
        <taxon>Eukaryota</taxon>
        <taxon>Metazoa</taxon>
        <taxon>Chordata</taxon>
        <taxon>Craniata</taxon>
        <taxon>Vertebrata</taxon>
        <taxon>Euteleostomi</taxon>
        <taxon>Actinopterygii</taxon>
        <taxon>Neopterygii</taxon>
        <taxon>Teleostei</taxon>
        <taxon>Neoteleostei</taxon>
        <taxon>Acanthomorphata</taxon>
        <taxon>Zeiogadaria</taxon>
        <taxon>Gadariae</taxon>
        <taxon>Gadiformes</taxon>
        <taxon>Muraenolepidoidei</taxon>
        <taxon>Muraenolepididae</taxon>
        <taxon>Muraenolepis</taxon>
    </lineage>
</organism>
<dbReference type="InterPro" id="IPR036941">
    <property type="entry name" value="Rcpt_L-dom_sf"/>
</dbReference>
<dbReference type="CDD" id="cd05032">
    <property type="entry name" value="PTKc_InsR_like"/>
    <property type="match status" value="1"/>
</dbReference>
<evidence type="ECO:0000256" key="3">
    <source>
        <dbReference type="ARBA" id="ARBA00022553"/>
    </source>
</evidence>
<keyword evidence="13" id="KW-0472">Membrane</keyword>
<evidence type="ECO:0000256" key="1">
    <source>
        <dbReference type="ARBA" id="ARBA00004251"/>
    </source>
</evidence>
<dbReference type="PROSITE" id="PS00109">
    <property type="entry name" value="PROTEIN_KINASE_TYR"/>
    <property type="match status" value="1"/>
</dbReference>
<evidence type="ECO:0000256" key="14">
    <source>
        <dbReference type="ARBA" id="ARBA00023137"/>
    </source>
</evidence>
<dbReference type="PRINTS" id="PR00109">
    <property type="entry name" value="TYRKINASE"/>
</dbReference>
<dbReference type="FunFam" id="2.60.40.10:FF:000108">
    <property type="entry name" value="Tyrosine-protein kinase receptor"/>
    <property type="match status" value="1"/>
</dbReference>
<dbReference type="InterPro" id="IPR017441">
    <property type="entry name" value="Protein_kinase_ATP_BS"/>
</dbReference>
<dbReference type="GO" id="GO:0043548">
    <property type="term" value="F:phosphatidylinositol 3-kinase binding"/>
    <property type="evidence" value="ECO:0007669"/>
    <property type="project" value="InterPro"/>
</dbReference>
<dbReference type="CDD" id="cd00064">
    <property type="entry name" value="FU"/>
    <property type="match status" value="1"/>
</dbReference>
<evidence type="ECO:0000256" key="20">
    <source>
        <dbReference type="PIRSR" id="PIRSR000620-2"/>
    </source>
</evidence>
<keyword evidence="9 20" id="KW-0547">Nucleotide-binding</keyword>
<evidence type="ECO:0000256" key="10">
    <source>
        <dbReference type="ARBA" id="ARBA00022777"/>
    </source>
</evidence>
<evidence type="ECO:0000256" key="17">
    <source>
        <dbReference type="ARBA" id="ARBA00023180"/>
    </source>
</evidence>
<dbReference type="InterPro" id="IPR013783">
    <property type="entry name" value="Ig-like_fold"/>
</dbReference>
<dbReference type="Gene3D" id="2.10.220.10">
    <property type="entry name" value="Hormone Receptor, Insulin-like Growth Factor Receptor 1, Chain A, domain 2"/>
    <property type="match status" value="1"/>
</dbReference>
<dbReference type="GO" id="GO:0005899">
    <property type="term" value="C:insulin receptor complex"/>
    <property type="evidence" value="ECO:0007669"/>
    <property type="project" value="TreeGrafter"/>
</dbReference>
<dbReference type="GO" id="GO:0043410">
    <property type="term" value="P:positive regulation of MAPK cascade"/>
    <property type="evidence" value="ECO:0007669"/>
    <property type="project" value="TreeGrafter"/>
</dbReference>
<dbReference type="InterPro" id="IPR000494">
    <property type="entry name" value="Rcpt_L-dom"/>
</dbReference>